<evidence type="ECO:0000259" key="1">
    <source>
        <dbReference type="Pfam" id="PF00041"/>
    </source>
</evidence>
<dbReference type="Ensembl" id="ENSAMXT00005040312.1">
    <property type="protein sequence ID" value="ENSAMXP00005036985.1"/>
    <property type="gene ID" value="ENSAMXG00005017625.1"/>
</dbReference>
<dbReference type="InterPro" id="IPR036116">
    <property type="entry name" value="FN3_sf"/>
</dbReference>
<dbReference type="Proteomes" id="UP000694621">
    <property type="component" value="Unplaced"/>
</dbReference>
<organism evidence="2 3">
    <name type="scientific">Astyanax mexicanus</name>
    <name type="common">Blind cave fish</name>
    <name type="synonym">Astyanax fasciatus mexicanus</name>
    <dbReference type="NCBI Taxonomy" id="7994"/>
    <lineage>
        <taxon>Eukaryota</taxon>
        <taxon>Metazoa</taxon>
        <taxon>Chordata</taxon>
        <taxon>Craniata</taxon>
        <taxon>Vertebrata</taxon>
        <taxon>Euteleostomi</taxon>
        <taxon>Actinopterygii</taxon>
        <taxon>Neopterygii</taxon>
        <taxon>Teleostei</taxon>
        <taxon>Ostariophysi</taxon>
        <taxon>Characiformes</taxon>
        <taxon>Characoidei</taxon>
        <taxon>Acestrorhamphidae</taxon>
        <taxon>Acestrorhamphinae</taxon>
        <taxon>Astyanax</taxon>
    </lineage>
</organism>
<dbReference type="InterPro" id="IPR013783">
    <property type="entry name" value="Ig-like_fold"/>
</dbReference>
<accession>A0A8B9REH6</accession>
<dbReference type="SUPFAM" id="SSF49265">
    <property type="entry name" value="Fibronectin type III"/>
    <property type="match status" value="1"/>
</dbReference>
<name>A0A8B9REH6_ASTMX</name>
<feature type="domain" description="Fibronectin type-III" evidence="1">
    <location>
        <begin position="6"/>
        <end position="70"/>
    </location>
</feature>
<dbReference type="Gene3D" id="2.60.40.10">
    <property type="entry name" value="Immunoglobulins"/>
    <property type="match status" value="1"/>
</dbReference>
<dbReference type="InterPro" id="IPR003961">
    <property type="entry name" value="FN3_dom"/>
</dbReference>
<dbReference type="AlphaFoldDB" id="A0A8B9REH6"/>
<proteinExistence type="predicted"/>
<sequence>KYLDSRTETELILEWNKVNNSDNYSYRLIYNIMNITINGSDFENDTVTRNISSLSPGTKYTFTLYTVFEEVESSGFYFSSVTSKYRFLIVYLGYYDTVCEV</sequence>
<protein>
    <recommendedName>
        <fullName evidence="1">Fibronectin type-III domain-containing protein</fullName>
    </recommendedName>
</protein>
<evidence type="ECO:0000313" key="3">
    <source>
        <dbReference type="Proteomes" id="UP000694621"/>
    </source>
</evidence>
<reference evidence="2" key="1">
    <citation type="submission" date="2025-08" db="UniProtKB">
        <authorList>
            <consortium name="Ensembl"/>
        </authorList>
    </citation>
    <scope>IDENTIFICATION</scope>
</reference>
<evidence type="ECO:0000313" key="2">
    <source>
        <dbReference type="Ensembl" id="ENSAMXP00005036985.1"/>
    </source>
</evidence>
<dbReference type="Pfam" id="PF00041">
    <property type="entry name" value="fn3"/>
    <property type="match status" value="1"/>
</dbReference>
<dbReference type="CDD" id="cd00063">
    <property type="entry name" value="FN3"/>
    <property type="match status" value="1"/>
</dbReference>